<dbReference type="Gene3D" id="2.10.109.10">
    <property type="entry name" value="Umud Fragment, subunit A"/>
    <property type="match status" value="1"/>
</dbReference>
<dbReference type="Proteomes" id="UP000192582">
    <property type="component" value="Unassembled WGS sequence"/>
</dbReference>
<dbReference type="RefSeq" id="WP_245808481.1">
    <property type="nucleotide sequence ID" value="NZ_FWWU01000009.1"/>
</dbReference>
<dbReference type="STRING" id="695939.SAMN00790413_02549"/>
<comment type="similarity">
    <text evidence="2 6">Belongs to the peptidase S26 family.</text>
</comment>
<comment type="catalytic activity">
    <reaction evidence="1 6">
        <text>Cleavage of hydrophobic, N-terminal signal or leader sequences from secreted and periplasmic proteins.</text>
        <dbReference type="EC" id="3.4.21.89"/>
    </reaction>
</comment>
<feature type="active site" evidence="5">
    <location>
        <position position="42"/>
    </location>
</feature>
<dbReference type="GO" id="GO:0006465">
    <property type="term" value="P:signal peptide processing"/>
    <property type="evidence" value="ECO:0007669"/>
    <property type="project" value="InterPro"/>
</dbReference>
<dbReference type="EC" id="3.4.21.89" evidence="3 6"/>
<dbReference type="PANTHER" id="PTHR43390">
    <property type="entry name" value="SIGNAL PEPTIDASE I"/>
    <property type="match status" value="1"/>
</dbReference>
<comment type="subcellular location">
    <subcellularLocation>
        <location evidence="6">Membrane</location>
        <topology evidence="6">Single-pass type II membrane protein</topology>
    </subcellularLocation>
</comment>
<dbReference type="InterPro" id="IPR036286">
    <property type="entry name" value="LexA/Signal_pep-like_sf"/>
</dbReference>
<evidence type="ECO:0000256" key="3">
    <source>
        <dbReference type="ARBA" id="ARBA00013208"/>
    </source>
</evidence>
<dbReference type="InterPro" id="IPR019533">
    <property type="entry name" value="Peptidase_S26"/>
</dbReference>
<keyword evidence="10" id="KW-1185">Reference proteome</keyword>
<name>A0A1W1VN96_9DEIO</name>
<evidence type="ECO:0000256" key="6">
    <source>
        <dbReference type="RuleBase" id="RU362042"/>
    </source>
</evidence>
<gene>
    <name evidence="9" type="ORF">SAMN00790413_02549</name>
</gene>
<organism evidence="9 10">
    <name type="scientific">Deinococcus hopiensis KR-140</name>
    <dbReference type="NCBI Taxonomy" id="695939"/>
    <lineage>
        <taxon>Bacteria</taxon>
        <taxon>Thermotogati</taxon>
        <taxon>Deinococcota</taxon>
        <taxon>Deinococci</taxon>
        <taxon>Deinococcales</taxon>
        <taxon>Deinococcaceae</taxon>
        <taxon>Deinococcus</taxon>
    </lineage>
</organism>
<evidence type="ECO:0000256" key="1">
    <source>
        <dbReference type="ARBA" id="ARBA00000677"/>
    </source>
</evidence>
<proteinExistence type="inferred from homology"/>
<dbReference type="AlphaFoldDB" id="A0A1W1VN96"/>
<feature type="region of interest" description="Disordered" evidence="7">
    <location>
        <begin position="216"/>
        <end position="254"/>
    </location>
</feature>
<keyword evidence="6" id="KW-0645">Protease</keyword>
<keyword evidence="4 6" id="KW-0378">Hydrolase</keyword>
<dbReference type="GO" id="GO:0016020">
    <property type="term" value="C:membrane"/>
    <property type="evidence" value="ECO:0007669"/>
    <property type="project" value="UniProtKB-SubCell"/>
</dbReference>
<dbReference type="GO" id="GO:0004252">
    <property type="term" value="F:serine-type endopeptidase activity"/>
    <property type="evidence" value="ECO:0007669"/>
    <property type="project" value="InterPro"/>
</dbReference>
<feature type="active site" evidence="5">
    <location>
        <position position="107"/>
    </location>
</feature>
<evidence type="ECO:0000313" key="9">
    <source>
        <dbReference type="EMBL" id="SMB94832.1"/>
    </source>
</evidence>
<dbReference type="PANTHER" id="PTHR43390:SF1">
    <property type="entry name" value="CHLOROPLAST PROCESSING PEPTIDASE"/>
    <property type="match status" value="1"/>
</dbReference>
<feature type="domain" description="Peptidase S26" evidence="8">
    <location>
        <begin position="20"/>
        <end position="209"/>
    </location>
</feature>
<dbReference type="InterPro" id="IPR000223">
    <property type="entry name" value="Pept_S26A_signal_pept_1"/>
</dbReference>
<evidence type="ECO:0000256" key="7">
    <source>
        <dbReference type="SAM" id="MobiDB-lite"/>
    </source>
</evidence>
<reference evidence="9 10" key="1">
    <citation type="submission" date="2017-04" db="EMBL/GenBank/DDBJ databases">
        <authorList>
            <person name="Afonso C.L."/>
            <person name="Miller P.J."/>
            <person name="Scott M.A."/>
            <person name="Spackman E."/>
            <person name="Goraichik I."/>
            <person name="Dimitrov K.M."/>
            <person name="Suarez D.L."/>
            <person name="Swayne D.E."/>
        </authorList>
    </citation>
    <scope>NUCLEOTIDE SEQUENCE [LARGE SCALE GENOMIC DNA]</scope>
    <source>
        <strain evidence="9 10">KR-140</strain>
    </source>
</reference>
<dbReference type="PROSITE" id="PS00760">
    <property type="entry name" value="SPASE_I_2"/>
    <property type="match status" value="1"/>
</dbReference>
<accession>A0A1W1VN96</accession>
<evidence type="ECO:0000256" key="5">
    <source>
        <dbReference type="PIRSR" id="PIRSR600223-1"/>
    </source>
</evidence>
<dbReference type="Pfam" id="PF10502">
    <property type="entry name" value="Peptidase_S26"/>
    <property type="match status" value="1"/>
</dbReference>
<evidence type="ECO:0000313" key="10">
    <source>
        <dbReference type="Proteomes" id="UP000192582"/>
    </source>
</evidence>
<sequence>MKRSPLKRSTLRSFWREWGSPVAFALLFTQFGATAVRVDGASMMPGLRHGEWLAVPKVEGWAHHLGAGGYHRGDVVVFKPPREAAGERTHVYRGVTLPWAYRPYLVKRVVALPGDRVRMNRGGLYVNGRAVKQAWTLPFWAKLCLDRGSVLASSVAAAPDEMNRREVTVPPGHYFVMGDNRSPGGSLDSRVFGSVATTDIAGRAVASVWPLAVPERATPPCDGQPAPERRVTYRGPSRWNPRLLRPPEGLEEVR</sequence>
<dbReference type="GO" id="GO:0009003">
    <property type="term" value="F:signal peptidase activity"/>
    <property type="evidence" value="ECO:0007669"/>
    <property type="project" value="UniProtKB-EC"/>
</dbReference>
<evidence type="ECO:0000256" key="2">
    <source>
        <dbReference type="ARBA" id="ARBA00009370"/>
    </source>
</evidence>
<evidence type="ECO:0000259" key="8">
    <source>
        <dbReference type="Pfam" id="PF10502"/>
    </source>
</evidence>
<protein>
    <recommendedName>
        <fullName evidence="3 6">Signal peptidase I</fullName>
        <ecNumber evidence="3 6">3.4.21.89</ecNumber>
    </recommendedName>
</protein>
<dbReference type="EMBL" id="FWWU01000009">
    <property type="protein sequence ID" value="SMB94832.1"/>
    <property type="molecule type" value="Genomic_DNA"/>
</dbReference>
<dbReference type="CDD" id="cd06530">
    <property type="entry name" value="S26_SPase_I"/>
    <property type="match status" value="1"/>
</dbReference>
<dbReference type="SUPFAM" id="SSF51306">
    <property type="entry name" value="LexA/Signal peptidase"/>
    <property type="match status" value="1"/>
</dbReference>
<evidence type="ECO:0000256" key="4">
    <source>
        <dbReference type="ARBA" id="ARBA00022801"/>
    </source>
</evidence>
<dbReference type="NCBIfam" id="TIGR02227">
    <property type="entry name" value="sigpep_I_bact"/>
    <property type="match status" value="1"/>
</dbReference>
<dbReference type="InterPro" id="IPR019757">
    <property type="entry name" value="Pept_S26A_signal_pept_1_Lys-AS"/>
</dbReference>
<dbReference type="PRINTS" id="PR00727">
    <property type="entry name" value="LEADERPTASE"/>
</dbReference>